<reference evidence="1" key="2">
    <citation type="submission" date="2020-09" db="EMBL/GenBank/DDBJ databases">
        <authorList>
            <person name="Sun Q."/>
            <person name="Ohkuma M."/>
        </authorList>
    </citation>
    <scope>NUCLEOTIDE SEQUENCE</scope>
    <source>
        <strain evidence="1">JCM 4790</strain>
    </source>
</reference>
<proteinExistence type="predicted"/>
<evidence type="ECO:0008006" key="3">
    <source>
        <dbReference type="Google" id="ProtNLM"/>
    </source>
</evidence>
<organism evidence="1 2">
    <name type="scientific">Streptomyces minutiscleroticus</name>
    <dbReference type="NCBI Taxonomy" id="68238"/>
    <lineage>
        <taxon>Bacteria</taxon>
        <taxon>Bacillati</taxon>
        <taxon>Actinomycetota</taxon>
        <taxon>Actinomycetes</taxon>
        <taxon>Kitasatosporales</taxon>
        <taxon>Streptomycetaceae</taxon>
        <taxon>Streptomyces</taxon>
    </lineage>
</organism>
<dbReference type="EMBL" id="BMVU01000059">
    <property type="protein sequence ID" value="GGY06569.1"/>
    <property type="molecule type" value="Genomic_DNA"/>
</dbReference>
<dbReference type="Pfam" id="PF13814">
    <property type="entry name" value="Replic_Relax"/>
    <property type="match status" value="1"/>
</dbReference>
<evidence type="ECO:0000313" key="2">
    <source>
        <dbReference type="Proteomes" id="UP000619244"/>
    </source>
</evidence>
<gene>
    <name evidence="1" type="ORF">GCM10010358_69800</name>
</gene>
<evidence type="ECO:0000313" key="1">
    <source>
        <dbReference type="EMBL" id="GGY06569.1"/>
    </source>
</evidence>
<protein>
    <recommendedName>
        <fullName evidence="3">Protein involved in plasmid replication-relaxation</fullName>
    </recommendedName>
</protein>
<accession>A0A918NZA3</accession>
<dbReference type="AlphaFoldDB" id="A0A918NZA3"/>
<dbReference type="InterPro" id="IPR025855">
    <property type="entry name" value="Replic_Relax"/>
</dbReference>
<keyword evidence="2" id="KW-1185">Reference proteome</keyword>
<dbReference type="SUPFAM" id="SSF46785">
    <property type="entry name" value="Winged helix' DNA-binding domain"/>
    <property type="match status" value="1"/>
</dbReference>
<sequence length="305" mass="34005">MTTHVRSTTSPEIQPALAEPLSHQLLTALGQHRMATTTQLHDLLRPAAARQTISAPLNRLRRQGLVDFTVLARAGRTRAWFLTGEGTRLTRDFPPLRGRPPYPVSSATAASLKTSHTLTVLRTHLAFVTDARKRGDEHGYLDWTPEVSHPLADGERIIADAVLHYTRVEEERTKLRAFVEVDRATMGSERLATKLIEYARLWTYVPQSAGRHRARQQPAGAGLIWLRWYPVFPRVLFVLTGASRKVLNHRISDLQAMVEQHPLVAAMARQVPLGAAVLEDLEVHGASGDVWAPLRGGSSRSWTQL</sequence>
<dbReference type="Proteomes" id="UP000619244">
    <property type="component" value="Unassembled WGS sequence"/>
</dbReference>
<dbReference type="InterPro" id="IPR036388">
    <property type="entry name" value="WH-like_DNA-bd_sf"/>
</dbReference>
<name>A0A918NZA3_9ACTN</name>
<reference evidence="1" key="1">
    <citation type="journal article" date="2014" name="Int. J. Syst. Evol. Microbiol.">
        <title>Complete genome sequence of Corynebacterium casei LMG S-19264T (=DSM 44701T), isolated from a smear-ripened cheese.</title>
        <authorList>
            <consortium name="US DOE Joint Genome Institute (JGI-PGF)"/>
            <person name="Walter F."/>
            <person name="Albersmeier A."/>
            <person name="Kalinowski J."/>
            <person name="Ruckert C."/>
        </authorList>
    </citation>
    <scope>NUCLEOTIDE SEQUENCE</scope>
    <source>
        <strain evidence="1">JCM 4790</strain>
    </source>
</reference>
<comment type="caution">
    <text evidence="1">The sequence shown here is derived from an EMBL/GenBank/DDBJ whole genome shotgun (WGS) entry which is preliminary data.</text>
</comment>
<dbReference type="Gene3D" id="1.10.10.10">
    <property type="entry name" value="Winged helix-like DNA-binding domain superfamily/Winged helix DNA-binding domain"/>
    <property type="match status" value="1"/>
</dbReference>
<dbReference type="InterPro" id="IPR036390">
    <property type="entry name" value="WH_DNA-bd_sf"/>
</dbReference>
<dbReference type="RefSeq" id="WP_190194340.1">
    <property type="nucleotide sequence ID" value="NZ_BMVU01000059.1"/>
</dbReference>